<organism evidence="10 11">
    <name type="scientific">Nothobranchius furzeri</name>
    <name type="common">Turquoise killifish</name>
    <dbReference type="NCBI Taxonomy" id="105023"/>
    <lineage>
        <taxon>Eukaryota</taxon>
        <taxon>Metazoa</taxon>
        <taxon>Chordata</taxon>
        <taxon>Craniata</taxon>
        <taxon>Vertebrata</taxon>
        <taxon>Euteleostomi</taxon>
        <taxon>Actinopterygii</taxon>
        <taxon>Neopterygii</taxon>
        <taxon>Teleostei</taxon>
        <taxon>Neoteleostei</taxon>
        <taxon>Acanthomorphata</taxon>
        <taxon>Ovalentaria</taxon>
        <taxon>Atherinomorphae</taxon>
        <taxon>Cyprinodontiformes</taxon>
        <taxon>Nothobranchiidae</taxon>
        <taxon>Nothobranchius</taxon>
    </lineage>
</organism>
<dbReference type="FunFam" id="1.20.5.170:FF:000002">
    <property type="entry name" value="Type I keratin KA11"/>
    <property type="match status" value="1"/>
</dbReference>
<accession>A0A8C6Q8T3</accession>
<dbReference type="Gene3D" id="1.20.5.170">
    <property type="match status" value="1"/>
</dbReference>
<dbReference type="SUPFAM" id="SSF64593">
    <property type="entry name" value="Intermediate filament protein, coiled coil region"/>
    <property type="match status" value="2"/>
</dbReference>
<dbReference type="OrthoDB" id="2441647at2759"/>
<feature type="coiled-coil region" evidence="7">
    <location>
        <begin position="85"/>
        <end position="119"/>
    </location>
</feature>
<evidence type="ECO:0000256" key="2">
    <source>
        <dbReference type="ARBA" id="ARBA00022744"/>
    </source>
</evidence>
<dbReference type="PANTHER" id="PTHR23239:SF349">
    <property type="entry name" value="KERATIN, TYPE I CYTOSKELETAL 18"/>
    <property type="match status" value="1"/>
</dbReference>
<evidence type="ECO:0000256" key="7">
    <source>
        <dbReference type="SAM" id="Coils"/>
    </source>
</evidence>
<feature type="coiled-coil region" evidence="7">
    <location>
        <begin position="312"/>
        <end position="385"/>
    </location>
</feature>
<keyword evidence="11" id="KW-1185">Reference proteome</keyword>
<dbReference type="Proteomes" id="UP000822369">
    <property type="component" value="Chromosome 13"/>
</dbReference>
<dbReference type="KEGG" id="nfu:107391342"/>
<dbReference type="Ensembl" id="ENSNFUT00015056381.1">
    <property type="protein sequence ID" value="ENSNFUP00015054095.1"/>
    <property type="gene ID" value="ENSNFUG00015025107.1"/>
</dbReference>
<gene>
    <name evidence="10" type="primary">LOC107391342</name>
    <name evidence="9" type="ORF">G4P62_014778</name>
</gene>
<dbReference type="EMBL" id="JAAVVJ010000013">
    <property type="protein sequence ID" value="KAF7210359.1"/>
    <property type="molecule type" value="Genomic_DNA"/>
</dbReference>
<dbReference type="AlphaFoldDB" id="A0A8C6Q8T3"/>
<protein>
    <submittedName>
        <fullName evidence="10">Keratin 18</fullName>
    </submittedName>
    <submittedName>
        <fullName evidence="9">Type I cytoskeletal 18-like</fullName>
    </submittedName>
</protein>
<proteinExistence type="predicted"/>
<dbReference type="InterPro" id="IPR039008">
    <property type="entry name" value="IF_rod_dom"/>
</dbReference>
<keyword evidence="2" id="KW-0416">Keratin</keyword>
<dbReference type="PRINTS" id="PR01248">
    <property type="entry name" value="TYPE1KERATIN"/>
</dbReference>
<dbReference type="SMART" id="SM01391">
    <property type="entry name" value="Filament"/>
    <property type="match status" value="1"/>
</dbReference>
<evidence type="ECO:0000256" key="1">
    <source>
        <dbReference type="ARBA" id="ARBA00022553"/>
    </source>
</evidence>
<dbReference type="PANTHER" id="PTHR23239">
    <property type="entry name" value="INTERMEDIATE FILAMENT"/>
    <property type="match status" value="1"/>
</dbReference>
<evidence type="ECO:0000313" key="10">
    <source>
        <dbReference type="Ensembl" id="ENSNFUP00015054095.1"/>
    </source>
</evidence>
<evidence type="ECO:0000259" key="8">
    <source>
        <dbReference type="PROSITE" id="PS51842"/>
    </source>
</evidence>
<dbReference type="GeneID" id="107391342"/>
<feature type="domain" description="IF rod" evidence="8">
    <location>
        <begin position="81"/>
        <end position="393"/>
    </location>
</feature>
<dbReference type="Gene3D" id="1.20.5.1160">
    <property type="entry name" value="Vasodilator-stimulated phosphoprotein"/>
    <property type="match status" value="1"/>
</dbReference>
<reference evidence="10" key="1">
    <citation type="submission" date="2014-08" db="EMBL/GenBank/DDBJ databases">
        <authorList>
            <person name="Senf B."/>
            <person name="Petzold A."/>
            <person name="Downie B.R."/>
            <person name="Koch P."/>
            <person name="Platzer M."/>
        </authorList>
    </citation>
    <scope>NUCLEOTIDE SEQUENCE [LARGE SCALE GENOMIC DNA]</scope>
    <source>
        <strain evidence="10">GRZ</strain>
    </source>
</reference>
<dbReference type="Gene3D" id="1.20.5.500">
    <property type="entry name" value="Single helix bin"/>
    <property type="match status" value="1"/>
</dbReference>
<dbReference type="PROSITE" id="PS51842">
    <property type="entry name" value="IF_ROD_2"/>
    <property type="match status" value="1"/>
</dbReference>
<dbReference type="RefSeq" id="XP_015824102.3">
    <property type="nucleotide sequence ID" value="XM_015968616.3"/>
</dbReference>
<comment type="function">
    <text evidence="5">When phosphorylated, plays a role in filament reorganization.</text>
</comment>
<dbReference type="GO" id="GO:0045095">
    <property type="term" value="C:keratin filament"/>
    <property type="evidence" value="ECO:0007669"/>
    <property type="project" value="TreeGrafter"/>
</dbReference>
<dbReference type="GO" id="GO:0045104">
    <property type="term" value="P:intermediate filament cytoskeleton organization"/>
    <property type="evidence" value="ECO:0007669"/>
    <property type="project" value="TreeGrafter"/>
</dbReference>
<evidence type="ECO:0000256" key="5">
    <source>
        <dbReference type="ARBA" id="ARBA00037340"/>
    </source>
</evidence>
<evidence type="ECO:0000313" key="9">
    <source>
        <dbReference type="EMBL" id="KAF7210359.1"/>
    </source>
</evidence>
<reference evidence="9" key="2">
    <citation type="submission" date="2020-03" db="EMBL/GenBank/DDBJ databases">
        <title>Intra-Species Differences in Population Size shape Life History and Genome Evolution.</title>
        <authorList>
            <person name="Willemsen D."/>
            <person name="Cui R."/>
            <person name="Valenzano D.R."/>
        </authorList>
    </citation>
    <scope>NUCLEOTIDE SEQUENCE</scope>
    <source>
        <strain evidence="9">GRZ</strain>
        <tissue evidence="9">Whole</tissue>
    </source>
</reference>
<keyword evidence="3" id="KW-0403">Intermediate filament</keyword>
<feature type="coiled-coil region" evidence="7">
    <location>
        <begin position="198"/>
        <end position="229"/>
    </location>
</feature>
<keyword evidence="4 7" id="KW-0175">Coiled coil</keyword>
<evidence type="ECO:0000313" key="11">
    <source>
        <dbReference type="Proteomes" id="UP000694548"/>
    </source>
</evidence>
<dbReference type="Proteomes" id="UP000694548">
    <property type="component" value="Chromosome sgr15"/>
</dbReference>
<keyword evidence="1" id="KW-0597">Phosphoprotein</keyword>
<dbReference type="OMA" id="KIRTDIQ"/>
<comment type="subunit">
    <text evidence="6">Heterotetramer of two type I and two type II keratins. Keratin-18 associates with keratin-8.</text>
</comment>
<evidence type="ECO:0000256" key="4">
    <source>
        <dbReference type="ARBA" id="ARBA00023054"/>
    </source>
</evidence>
<dbReference type="GeneTree" id="ENSGT00940000163961"/>
<dbReference type="Pfam" id="PF00038">
    <property type="entry name" value="Filament"/>
    <property type="match status" value="1"/>
</dbReference>
<evidence type="ECO:0000256" key="6">
    <source>
        <dbReference type="ARBA" id="ARBA00038630"/>
    </source>
</evidence>
<dbReference type="GO" id="GO:0005198">
    <property type="term" value="F:structural molecule activity"/>
    <property type="evidence" value="ECO:0007669"/>
    <property type="project" value="InterPro"/>
</dbReference>
<dbReference type="InterPro" id="IPR002957">
    <property type="entry name" value="Keratin_I"/>
</dbReference>
<name>A0A8C6Q8T3_NOTFU</name>
<reference evidence="10" key="3">
    <citation type="submission" date="2025-05" db="UniProtKB">
        <authorList>
            <consortium name="Ensembl"/>
        </authorList>
    </citation>
    <scope>IDENTIFICATION</scope>
</reference>
<sequence length="432" mass="48565">MEPLIRRQSSQTVGFSGYSGYSGRPLQVERSYAHSVSGGAGGHGTRISTVSYGSRVGSSFGGGFDHHSSVATSGNLTIGNEKIAMQHLNDRLGSYLETVRSLEKANKTLEIKIREAIEKRGPTEGRDFSKYNAIIADLRAKILDMIKGNAHLAISLDNAQLASEDFRVKMEYEMSMRLTVEADVARLRKLLDDTNVIRLHLESDIESLKEELITLKKNHEMDVAALRDQITQVGVHVDVDAAKGQDLAKIMEEMRAKYERIALKNQQELKVWHESQITEVQVQVTESSSALKEATTVMSETRRKHQALDIELQSALSLKASLEATLRDLEMRYNIELERYNAIILRFQDELTQIRADIQQNTREYELLLNIKVKLEAEIAEYRRLLDGGADLKLEDAVDKKTAQTKVEIVSQTFVDGKLVSESKDIKTSEKK</sequence>
<evidence type="ECO:0000256" key="3">
    <source>
        <dbReference type="ARBA" id="ARBA00022754"/>
    </source>
</evidence>